<name>A0A423VGS7_CYTCH</name>
<feature type="transmembrane region" description="Helical" evidence="1">
    <location>
        <begin position="264"/>
        <end position="283"/>
    </location>
</feature>
<protein>
    <submittedName>
        <fullName evidence="2">Uncharacterized protein</fullName>
    </submittedName>
</protein>
<organism evidence="2 3">
    <name type="scientific">Cytospora chrysosperma</name>
    <name type="common">Cytospora canker fungus</name>
    <name type="synonym">Sphaeria chrysosperma</name>
    <dbReference type="NCBI Taxonomy" id="252740"/>
    <lineage>
        <taxon>Eukaryota</taxon>
        <taxon>Fungi</taxon>
        <taxon>Dikarya</taxon>
        <taxon>Ascomycota</taxon>
        <taxon>Pezizomycotina</taxon>
        <taxon>Sordariomycetes</taxon>
        <taxon>Sordariomycetidae</taxon>
        <taxon>Diaporthales</taxon>
        <taxon>Cytosporaceae</taxon>
        <taxon>Cytospora</taxon>
    </lineage>
</organism>
<evidence type="ECO:0000313" key="3">
    <source>
        <dbReference type="Proteomes" id="UP000284375"/>
    </source>
</evidence>
<keyword evidence="1" id="KW-0472">Membrane</keyword>
<gene>
    <name evidence="2" type="ORF">VSDG_08819</name>
</gene>
<dbReference type="EMBL" id="LJZO01000052">
    <property type="protein sequence ID" value="ROV90200.1"/>
    <property type="molecule type" value="Genomic_DNA"/>
</dbReference>
<evidence type="ECO:0000256" key="1">
    <source>
        <dbReference type="SAM" id="Phobius"/>
    </source>
</evidence>
<dbReference type="Proteomes" id="UP000284375">
    <property type="component" value="Unassembled WGS sequence"/>
</dbReference>
<dbReference type="AlphaFoldDB" id="A0A423VGS7"/>
<dbReference type="STRING" id="252740.A0A423VGS7"/>
<keyword evidence="1" id="KW-1133">Transmembrane helix</keyword>
<evidence type="ECO:0000313" key="2">
    <source>
        <dbReference type="EMBL" id="ROV90200.1"/>
    </source>
</evidence>
<sequence>MGGKKGELGGWDGGRGPRNHGFLAANKNAFVSFEAFPRGTSSNVHMVSRGTQAQVIHNKRRTGTPNRTQNDRVVFTVTLIPCPIFCLVSLLVSPALAEGFFEMSIDSVLGGFLACLCGGLDPVSTTQLSHPSRDSYHPYQLVDDKHALTDPPVYSDKPSSTPAQKGADEEAAAKVIAILRNTNKTGAALKAELDEITQVHTAGWSESLAESIFHALRRTLGDKLDGKDTNWAVAFTDAYQTARSTVEDQFRDFLQYAKEHPGEVAAEIVLEIILSLIAFGILVRMAKWVVRILGFADLGPVAGSFAARWEARYAGYIPKGSWFAFCQRMGMT</sequence>
<feature type="transmembrane region" description="Helical" evidence="1">
    <location>
        <begin position="73"/>
        <end position="97"/>
    </location>
</feature>
<proteinExistence type="predicted"/>
<comment type="caution">
    <text evidence="2">The sequence shown here is derived from an EMBL/GenBank/DDBJ whole genome shotgun (WGS) entry which is preliminary data.</text>
</comment>
<reference evidence="2 3" key="1">
    <citation type="submission" date="2015-09" db="EMBL/GenBank/DDBJ databases">
        <title>Host preference determinants of Valsa canker pathogens revealed by comparative genomics.</title>
        <authorList>
            <person name="Yin Z."/>
            <person name="Huang L."/>
        </authorList>
    </citation>
    <scope>NUCLEOTIDE SEQUENCE [LARGE SCALE GENOMIC DNA]</scope>
    <source>
        <strain evidence="2 3">YSFL</strain>
    </source>
</reference>
<dbReference type="OrthoDB" id="440424at2759"/>
<keyword evidence="1" id="KW-0812">Transmembrane</keyword>
<dbReference type="Gene3D" id="6.10.110.10">
    <property type="match status" value="1"/>
</dbReference>
<keyword evidence="3" id="KW-1185">Reference proteome</keyword>
<accession>A0A423VGS7</accession>
<dbReference type="InterPro" id="IPR038213">
    <property type="entry name" value="IFI6/IFI27-like_sf"/>
</dbReference>